<dbReference type="EMBL" id="MDUX01000011">
    <property type="protein sequence ID" value="KAF7599988.1"/>
    <property type="molecule type" value="Genomic_DNA"/>
</dbReference>
<evidence type="ECO:0000313" key="4">
    <source>
        <dbReference type="Proteomes" id="UP000623509"/>
    </source>
</evidence>
<accession>A0A272EXS6</accession>
<proteinExistence type="predicted"/>
<sequence>MLCTSLALAACASPVVKLGNVSTLDQIDTGKGEKLVASASGFQLLLFIPIAVKGRLNNAYDNLLEQAGDRLLTDVKVTESWSYGFVGTVYTTTIEATAYPKRTATEKR</sequence>
<organism evidence="2 3">
    <name type="scientific">Candidatus Dactylopiibacterium carminicum</name>
    <dbReference type="NCBI Taxonomy" id="857335"/>
    <lineage>
        <taxon>Bacteria</taxon>
        <taxon>Pseudomonadati</taxon>
        <taxon>Pseudomonadota</taxon>
        <taxon>Betaproteobacteria</taxon>
        <taxon>Rhodocyclales</taxon>
        <taxon>Rhodocyclaceae</taxon>
        <taxon>Candidatus Dactylopiibacterium</taxon>
    </lineage>
</organism>
<evidence type="ECO:0000313" key="3">
    <source>
        <dbReference type="Proteomes" id="UP000216107"/>
    </source>
</evidence>
<dbReference type="RefSeq" id="WP_095523850.1">
    <property type="nucleotide sequence ID" value="NZ_MDUX01000011.1"/>
</dbReference>
<dbReference type="AlphaFoldDB" id="A0A272EXS6"/>
<name>A0A272EXS6_9RHOO</name>
<dbReference type="Proteomes" id="UP000623509">
    <property type="component" value="Unassembled WGS sequence"/>
</dbReference>
<comment type="caution">
    <text evidence="2">The sequence shown here is derived from an EMBL/GenBank/DDBJ whole genome shotgun (WGS) entry which is preliminary data.</text>
</comment>
<reference evidence="1 4" key="1">
    <citation type="submission" date="2016-08" db="EMBL/GenBank/DDBJ databases">
        <title>Candidatus Dactylopiibacterium carminicum genome sequence.</title>
        <authorList>
            <person name="Ramirez-Puebla S.T."/>
            <person name="Ormeno-Orrillo E."/>
            <person name="Vera-Ponce De Leon A."/>
            <person name="Luis L."/>
            <person name="Sanchez-Flores A."/>
            <person name="Monica R."/>
            <person name="Martinez-Romero E."/>
        </authorList>
    </citation>
    <scope>NUCLEOTIDE SEQUENCE [LARGE SCALE GENOMIC DNA]</scope>
    <source>
        <strain evidence="1">END1</strain>
    </source>
</reference>
<keyword evidence="4" id="KW-1185">Reference proteome</keyword>
<dbReference type="EMBL" id="NMRN01000007">
    <property type="protein sequence ID" value="PAS94430.1"/>
    <property type="molecule type" value="Genomic_DNA"/>
</dbReference>
<dbReference type="OrthoDB" id="7065089at2"/>
<dbReference type="Proteomes" id="UP000216107">
    <property type="component" value="Unassembled WGS sequence"/>
</dbReference>
<gene>
    <name evidence="1" type="ORF">BGI27_05225</name>
    <name evidence="2" type="ORF">CGU29_03715</name>
</gene>
<evidence type="ECO:0000313" key="1">
    <source>
        <dbReference type="EMBL" id="KAF7599988.1"/>
    </source>
</evidence>
<reference evidence="2 3" key="2">
    <citation type="submission" date="2017-07" db="EMBL/GenBank/DDBJ databases">
        <title>Candidatus Dactylopiibacterium carminicum, a nitrogen-fixing symbiont of the cochineal insect Dactylopius coccus and Dactylopius opuntiae (Hemiptera: Coccoidea: Dactylopiidae).</title>
        <authorList>
            <person name="Vera A."/>
        </authorList>
    </citation>
    <scope>NUCLEOTIDE SEQUENCE [LARGE SCALE GENOMIC DNA]</scope>
    <source>
        <strain evidence="2 3">NFDCM</strain>
    </source>
</reference>
<evidence type="ECO:0008006" key="5">
    <source>
        <dbReference type="Google" id="ProtNLM"/>
    </source>
</evidence>
<evidence type="ECO:0000313" key="2">
    <source>
        <dbReference type="EMBL" id="PAS94430.1"/>
    </source>
</evidence>
<protein>
    <recommendedName>
        <fullName evidence="5">Lipoprotein</fullName>
    </recommendedName>
</protein>